<dbReference type="RefSeq" id="WP_132315418.1">
    <property type="nucleotide sequence ID" value="NZ_FWZT01000002.1"/>
</dbReference>
<dbReference type="OrthoDB" id="1550603at2"/>
<evidence type="ECO:0000313" key="2">
    <source>
        <dbReference type="Proteomes" id="UP000192907"/>
    </source>
</evidence>
<protein>
    <submittedName>
        <fullName evidence="1">Nucleotidyl transferase AbiEii toxin, Type IV TA system</fullName>
    </submittedName>
</protein>
<accession>A0A1Y6B6T8</accession>
<dbReference type="InterPro" id="IPR014942">
    <property type="entry name" value="AbiEii"/>
</dbReference>
<dbReference type="Pfam" id="PF08843">
    <property type="entry name" value="AbiEii"/>
    <property type="match status" value="1"/>
</dbReference>
<proteinExistence type="predicted"/>
<organism evidence="1 2">
    <name type="scientific">Pseudobacteriovorax antillogorgiicola</name>
    <dbReference type="NCBI Taxonomy" id="1513793"/>
    <lineage>
        <taxon>Bacteria</taxon>
        <taxon>Pseudomonadati</taxon>
        <taxon>Bdellovibrionota</taxon>
        <taxon>Oligoflexia</taxon>
        <taxon>Oligoflexales</taxon>
        <taxon>Pseudobacteriovoracaceae</taxon>
        <taxon>Pseudobacteriovorax</taxon>
    </lineage>
</organism>
<reference evidence="2" key="1">
    <citation type="submission" date="2017-04" db="EMBL/GenBank/DDBJ databases">
        <authorList>
            <person name="Varghese N."/>
            <person name="Submissions S."/>
        </authorList>
    </citation>
    <scope>NUCLEOTIDE SEQUENCE [LARGE SCALE GENOMIC DNA]</scope>
    <source>
        <strain evidence="2">RKEM611</strain>
    </source>
</reference>
<dbReference type="GO" id="GO:0016740">
    <property type="term" value="F:transferase activity"/>
    <property type="evidence" value="ECO:0007669"/>
    <property type="project" value="UniProtKB-KW"/>
</dbReference>
<evidence type="ECO:0000313" key="1">
    <source>
        <dbReference type="EMBL" id="SME95048.1"/>
    </source>
</evidence>
<dbReference type="EMBL" id="FWZT01000002">
    <property type="protein sequence ID" value="SME95048.1"/>
    <property type="molecule type" value="Genomic_DNA"/>
</dbReference>
<gene>
    <name evidence="1" type="ORF">SAMN06296036_102173</name>
</gene>
<name>A0A1Y6B6T8_9BACT</name>
<dbReference type="Gene3D" id="3.10.450.620">
    <property type="entry name" value="JHP933, nucleotidyltransferase-like core domain"/>
    <property type="match status" value="1"/>
</dbReference>
<sequence>MISEDYKKQVSLVLDALPIVAQHDYFALKGGTALNLFYAELPRLSVDIDLCYIPVKDRKGSFAEMHTGLEQISEGLSKRLGCRVTPTKPLHTLSETRLIVEREHIKIKIEPNYIIRGTVYPTEYRTTSSKVEDTFKKSAEISCLSIEDLWGGKFCAALDRQHPRDLFDVHQFFEHHDFNNQVKTAFIFYLLSHNRPIEEVLAPTSKDISGIFQSEFKGMSSIELDPKELCQKLWDLKALILDSLNKNDKEFLISIYTKEPKWSLYEYKDAKEHPSIKWKLQNISKMTIKKTAGCQKKLEALLTT</sequence>
<dbReference type="Proteomes" id="UP000192907">
    <property type="component" value="Unassembled WGS sequence"/>
</dbReference>
<keyword evidence="1" id="KW-0808">Transferase</keyword>
<dbReference type="AlphaFoldDB" id="A0A1Y6B6T8"/>
<keyword evidence="2" id="KW-1185">Reference proteome</keyword>